<keyword evidence="2" id="KW-0418">Kinase</keyword>
<evidence type="ECO:0000256" key="4">
    <source>
        <dbReference type="SAM" id="Phobius"/>
    </source>
</evidence>
<comment type="caution">
    <text evidence="8">The sequence shown here is derived from an EMBL/GenBank/DDBJ whole genome shotgun (WGS) entry which is preliminary data.</text>
</comment>
<dbReference type="InterPro" id="IPR045975">
    <property type="entry name" value="DUF5931"/>
</dbReference>
<keyword evidence="9" id="KW-1185">Reference proteome</keyword>
<dbReference type="Proteomes" id="UP001528912">
    <property type="component" value="Unassembled WGS sequence"/>
</dbReference>
<dbReference type="NCBIfam" id="NF047322">
    <property type="entry name" value="HK_morpho_MacS"/>
    <property type="match status" value="1"/>
</dbReference>
<keyword evidence="4" id="KW-0472">Membrane</keyword>
<keyword evidence="1" id="KW-0808">Transferase</keyword>
<organism evidence="8 9">
    <name type="scientific">Luteipulveratus flavus</name>
    <dbReference type="NCBI Taxonomy" id="3031728"/>
    <lineage>
        <taxon>Bacteria</taxon>
        <taxon>Bacillati</taxon>
        <taxon>Actinomycetota</taxon>
        <taxon>Actinomycetes</taxon>
        <taxon>Micrococcales</taxon>
        <taxon>Dermacoccaceae</taxon>
        <taxon>Luteipulveratus</taxon>
    </lineage>
</organism>
<feature type="transmembrane region" description="Helical" evidence="4">
    <location>
        <begin position="44"/>
        <end position="64"/>
    </location>
</feature>
<keyword evidence="4" id="KW-1133">Transmembrane helix</keyword>
<feature type="transmembrane region" description="Helical" evidence="4">
    <location>
        <begin position="146"/>
        <end position="169"/>
    </location>
</feature>
<accession>A0ABT6C9X3</accession>
<protein>
    <submittedName>
        <fullName evidence="8">DUF5931 domain-containing protein</fullName>
    </submittedName>
</protein>
<dbReference type="Pfam" id="PF02518">
    <property type="entry name" value="HATPase_c"/>
    <property type="match status" value="1"/>
</dbReference>
<dbReference type="InterPro" id="IPR011712">
    <property type="entry name" value="Sig_transdc_His_kin_sub3_dim/P"/>
</dbReference>
<dbReference type="CDD" id="cd16917">
    <property type="entry name" value="HATPase_UhpB-NarQ-NarX-like"/>
    <property type="match status" value="1"/>
</dbReference>
<evidence type="ECO:0000259" key="6">
    <source>
        <dbReference type="Pfam" id="PF07730"/>
    </source>
</evidence>
<feature type="transmembrane region" description="Helical" evidence="4">
    <location>
        <begin position="112"/>
        <end position="134"/>
    </location>
</feature>
<dbReference type="RefSeq" id="WP_277192979.1">
    <property type="nucleotide sequence ID" value="NZ_JAROAV010000038.1"/>
</dbReference>
<dbReference type="InterPro" id="IPR036890">
    <property type="entry name" value="HATPase_C_sf"/>
</dbReference>
<feature type="domain" description="Signal transduction histidine kinase subgroup 3 dimerisation and phosphoacceptor" evidence="6">
    <location>
        <begin position="188"/>
        <end position="237"/>
    </location>
</feature>
<reference evidence="8 9" key="1">
    <citation type="submission" date="2023-03" db="EMBL/GenBank/DDBJ databases">
        <title>YIM 133296 draft genome.</title>
        <authorList>
            <person name="Xiong L."/>
        </authorList>
    </citation>
    <scope>NUCLEOTIDE SEQUENCE [LARGE SCALE GENOMIC DNA]</scope>
    <source>
        <strain evidence="8 9">YIM 133296</strain>
    </source>
</reference>
<dbReference type="Pfam" id="PF07730">
    <property type="entry name" value="HisKA_3"/>
    <property type="match status" value="1"/>
</dbReference>
<evidence type="ECO:0000313" key="9">
    <source>
        <dbReference type="Proteomes" id="UP001528912"/>
    </source>
</evidence>
<evidence type="ECO:0000259" key="5">
    <source>
        <dbReference type="Pfam" id="PF02518"/>
    </source>
</evidence>
<name>A0ABT6C9X3_9MICO</name>
<dbReference type="PANTHER" id="PTHR24421">
    <property type="entry name" value="NITRATE/NITRITE SENSOR PROTEIN NARX-RELATED"/>
    <property type="match status" value="1"/>
</dbReference>
<dbReference type="InterPro" id="IPR050482">
    <property type="entry name" value="Sensor_HK_TwoCompSys"/>
</dbReference>
<dbReference type="EMBL" id="JAROAV010000038">
    <property type="protein sequence ID" value="MDF8265673.1"/>
    <property type="molecule type" value="Genomic_DNA"/>
</dbReference>
<feature type="domain" description="DUF5931" evidence="7">
    <location>
        <begin position="12"/>
        <end position="177"/>
    </location>
</feature>
<feature type="domain" description="Histidine kinase/HSP90-like ATPase" evidence="5">
    <location>
        <begin position="281"/>
        <end position="376"/>
    </location>
</feature>
<keyword evidence="3" id="KW-0902">Two-component regulatory system</keyword>
<gene>
    <name evidence="8" type="ORF">P4R38_15615</name>
</gene>
<proteinExistence type="predicted"/>
<evidence type="ECO:0000256" key="1">
    <source>
        <dbReference type="ARBA" id="ARBA00022679"/>
    </source>
</evidence>
<evidence type="ECO:0000256" key="3">
    <source>
        <dbReference type="ARBA" id="ARBA00023012"/>
    </source>
</evidence>
<dbReference type="Pfam" id="PF19354">
    <property type="entry name" value="DUF5931"/>
    <property type="match status" value="1"/>
</dbReference>
<dbReference type="Gene3D" id="3.30.565.10">
    <property type="entry name" value="Histidine kinase-like ATPase, C-terminal domain"/>
    <property type="match status" value="1"/>
</dbReference>
<feature type="transmembrane region" description="Helical" evidence="4">
    <location>
        <begin position="73"/>
        <end position="92"/>
    </location>
</feature>
<dbReference type="Gene3D" id="1.20.5.1930">
    <property type="match status" value="1"/>
</dbReference>
<dbReference type="InterPro" id="IPR003594">
    <property type="entry name" value="HATPase_dom"/>
</dbReference>
<dbReference type="SUPFAM" id="SSF55874">
    <property type="entry name" value="ATPase domain of HSP90 chaperone/DNA topoisomerase II/histidine kinase"/>
    <property type="match status" value="1"/>
</dbReference>
<sequence length="378" mass="39727">MTAESPAQDPSRPLWRAAGAFRAATVAYAVATQISSDDQHTRPALSWTLIAVLVVWSAVAALALTSGRWRTQVVIGDHVVAIALMYASRLVSDEAFWSSHQPLPTTLWVTNAALSTAVLLGPWAGVASGLLLGLLSLDATNDLNRVLIDSTVPVLVTAGLTMGVASAAARRANAQLAEAIRIRAATDERERLAREVHDGVLQVLALMRRRGAGASGELGELAALAGEQEQALRVLLSEQSAPVTGDGGSVDLRRRLRTVVPPGVDLAAPASAVVVPRRVAEGLEGAVRTALANVERHAGPQARAFVLVEELDDAVVVTVRDDGVGIEPGRLRAAETAGRMGVSKSIRGRVEELGGEAVLETAPGEGTEWELRVPLARR</sequence>
<evidence type="ECO:0000259" key="7">
    <source>
        <dbReference type="Pfam" id="PF19354"/>
    </source>
</evidence>
<evidence type="ECO:0000313" key="8">
    <source>
        <dbReference type="EMBL" id="MDF8265673.1"/>
    </source>
</evidence>
<dbReference type="PANTHER" id="PTHR24421:SF61">
    <property type="entry name" value="OXYGEN SENSOR HISTIDINE KINASE NREB"/>
    <property type="match status" value="1"/>
</dbReference>
<evidence type="ECO:0000256" key="2">
    <source>
        <dbReference type="ARBA" id="ARBA00022777"/>
    </source>
</evidence>
<keyword evidence="4" id="KW-0812">Transmembrane</keyword>